<organism evidence="7 8">
    <name type="scientific">Morganella psychrotolerans</name>
    <dbReference type="NCBI Taxonomy" id="368603"/>
    <lineage>
        <taxon>Bacteria</taxon>
        <taxon>Pseudomonadati</taxon>
        <taxon>Pseudomonadota</taxon>
        <taxon>Gammaproteobacteria</taxon>
        <taxon>Enterobacterales</taxon>
        <taxon>Morganellaceae</taxon>
        <taxon>Morganella</taxon>
    </lineage>
</organism>
<dbReference type="EMBL" id="VXKB01000001">
    <property type="protein sequence ID" value="KAA8716508.1"/>
    <property type="molecule type" value="Genomic_DNA"/>
</dbReference>
<comment type="subcellular location">
    <subcellularLocation>
        <location evidence="1">Fimbrium</location>
    </subcellularLocation>
</comment>
<protein>
    <submittedName>
        <fullName evidence="7">Fimbrial protein</fullName>
    </submittedName>
</protein>
<dbReference type="GO" id="GO:0043709">
    <property type="term" value="P:cell adhesion involved in single-species biofilm formation"/>
    <property type="evidence" value="ECO:0007669"/>
    <property type="project" value="TreeGrafter"/>
</dbReference>
<dbReference type="InterPro" id="IPR036937">
    <property type="entry name" value="Adhesion_dom_fimbrial_sf"/>
</dbReference>
<evidence type="ECO:0000256" key="1">
    <source>
        <dbReference type="ARBA" id="ARBA00004561"/>
    </source>
</evidence>
<feature type="signal peptide" evidence="5">
    <location>
        <begin position="1"/>
        <end position="25"/>
    </location>
</feature>
<evidence type="ECO:0000313" key="7">
    <source>
        <dbReference type="EMBL" id="KAA8716508.1"/>
    </source>
</evidence>
<evidence type="ECO:0000256" key="3">
    <source>
        <dbReference type="ARBA" id="ARBA00022729"/>
    </source>
</evidence>
<keyword evidence="3 5" id="KW-0732">Signal</keyword>
<dbReference type="OrthoDB" id="6522787at2"/>
<feature type="domain" description="Fimbrial-type adhesion" evidence="6">
    <location>
        <begin position="38"/>
        <end position="182"/>
    </location>
</feature>
<dbReference type="Pfam" id="PF00419">
    <property type="entry name" value="Fimbrial"/>
    <property type="match status" value="1"/>
</dbReference>
<dbReference type="InterPro" id="IPR008966">
    <property type="entry name" value="Adhesion_dom_sf"/>
</dbReference>
<feature type="chain" id="PRO_5024424009" evidence="5">
    <location>
        <begin position="26"/>
        <end position="183"/>
    </location>
</feature>
<dbReference type="PANTHER" id="PTHR33420:SF3">
    <property type="entry name" value="FIMBRIAL SUBUNIT ELFA"/>
    <property type="match status" value="1"/>
</dbReference>
<dbReference type="AlphaFoldDB" id="A0A5M9R8S2"/>
<dbReference type="Proteomes" id="UP000322181">
    <property type="component" value="Unassembled WGS sequence"/>
</dbReference>
<evidence type="ECO:0000256" key="2">
    <source>
        <dbReference type="ARBA" id="ARBA00006671"/>
    </source>
</evidence>
<dbReference type="InterPro" id="IPR000259">
    <property type="entry name" value="Adhesion_dom_fimbrial"/>
</dbReference>
<comment type="similarity">
    <text evidence="2">Belongs to the fimbrial protein family.</text>
</comment>
<dbReference type="GO" id="GO:0009289">
    <property type="term" value="C:pilus"/>
    <property type="evidence" value="ECO:0007669"/>
    <property type="project" value="UniProtKB-SubCell"/>
</dbReference>
<name>A0A5M9R8S2_9GAMM</name>
<comment type="caution">
    <text evidence="7">The sequence shown here is derived from an EMBL/GenBank/DDBJ whole genome shotgun (WGS) entry which is preliminary data.</text>
</comment>
<evidence type="ECO:0000256" key="5">
    <source>
        <dbReference type="SAM" id="SignalP"/>
    </source>
</evidence>
<evidence type="ECO:0000256" key="4">
    <source>
        <dbReference type="ARBA" id="ARBA00023263"/>
    </source>
</evidence>
<dbReference type="PANTHER" id="PTHR33420">
    <property type="entry name" value="FIMBRIAL SUBUNIT ELFA-RELATED"/>
    <property type="match status" value="1"/>
</dbReference>
<sequence length="183" mass="18739">MKINNTKLNIISVVLGLTLAGAAFAAPQTTSISGGTFKFQGEVVDAACAVATSENNGPVVLNQVRTKNLAVSGDLGNQKKPFSIRLIDCDNSVSENVAVSYSAQTDAAIPAALANIANGNTAKNVALQIFGPDSKPLATGVQSSLLKIEGTEVIIPLSVDYIATGAATSGSVRGEATFMIHFS</sequence>
<evidence type="ECO:0000259" key="6">
    <source>
        <dbReference type="Pfam" id="PF00419"/>
    </source>
</evidence>
<accession>A0A5M9R8S2</accession>
<proteinExistence type="inferred from homology"/>
<keyword evidence="4" id="KW-0281">Fimbrium</keyword>
<dbReference type="Gene3D" id="2.60.40.1090">
    <property type="entry name" value="Fimbrial-type adhesion domain"/>
    <property type="match status" value="1"/>
</dbReference>
<gene>
    <name evidence="7" type="ORF">F4V73_01035</name>
</gene>
<dbReference type="RefSeq" id="WP_067364273.1">
    <property type="nucleotide sequence ID" value="NZ_BAAAFS010000001.1"/>
</dbReference>
<dbReference type="InterPro" id="IPR050263">
    <property type="entry name" value="Bact_Fimbrial_Adh_Pro"/>
</dbReference>
<evidence type="ECO:0000313" key="8">
    <source>
        <dbReference type="Proteomes" id="UP000322181"/>
    </source>
</evidence>
<reference evidence="7 8" key="1">
    <citation type="submission" date="2019-09" db="EMBL/GenBank/DDBJ databases">
        <title>Draft genome sequence of various Type strains from the CCUG.</title>
        <authorList>
            <person name="Pineiro-Iglesias B."/>
            <person name="Tunovic T."/>
            <person name="Unosson C."/>
            <person name="Inganas E."/>
            <person name="Ohlen M."/>
            <person name="Cardew S."/>
            <person name="Jensie-Markopoulos S."/>
            <person name="Salva-Serra F."/>
            <person name="Jaen-Luchoro D."/>
            <person name="Karlsson R."/>
            <person name="Svensson-Stadler L."/>
            <person name="Chun J."/>
            <person name="Moore E."/>
        </authorList>
    </citation>
    <scope>NUCLEOTIDE SEQUENCE [LARGE SCALE GENOMIC DNA]</scope>
    <source>
        <strain evidence="7 8">CCUG 53682T</strain>
    </source>
</reference>
<dbReference type="SUPFAM" id="SSF49401">
    <property type="entry name" value="Bacterial adhesins"/>
    <property type="match status" value="1"/>
</dbReference>